<dbReference type="GO" id="GO:0035243">
    <property type="term" value="F:protein-arginine omega-N symmetric methyltransferase activity"/>
    <property type="evidence" value="ECO:0007669"/>
    <property type="project" value="TreeGrafter"/>
</dbReference>
<keyword evidence="1" id="KW-0489">Methyltransferase</keyword>
<protein>
    <recommendedName>
        <fullName evidence="4">SAM-dependent methyltransferase</fullName>
    </recommendedName>
</protein>
<dbReference type="PANTHER" id="PTHR12049:SF7">
    <property type="entry name" value="PROTEIN ARGININE METHYLTRANSFERASE NDUFAF7, MITOCHONDRIAL"/>
    <property type="match status" value="1"/>
</dbReference>
<dbReference type="GO" id="GO:0032259">
    <property type="term" value="P:methylation"/>
    <property type="evidence" value="ECO:0007669"/>
    <property type="project" value="UniProtKB-KW"/>
</dbReference>
<evidence type="ECO:0000313" key="3">
    <source>
        <dbReference type="EMBL" id="OEJ73248.1"/>
    </source>
</evidence>
<dbReference type="AlphaFoldDB" id="A0A1E5QF51"/>
<sequence>MNKSQPSENQPLKDYILERIASHPQQRITFAEYMEIVLYQPELGYYATNQVNIGKSGDFFTASNLSADFGELLAEQFVEMWEILGCPSVFQLVEMGAGSGLLAQDILSYLNLNYPRFFQSLEYLIIETASGLIEAQKQRLSSGLDSAKVSWQSWETIGDRSIVGCCFSNELVDAFPVAQIILKQGQFQEIYVTADLEKNWIEIADTPSTSRLLDYFEFNQIPILSESYPEGYRSEVNLAALDWLETVTTKLQRGYLLTLDYGYPAPRYYSPYRNSGTLQCYYQHQRHNNPYLNIGRQDITAHVNFTALERYGDRCGLQQLGFTQQGLFLMALGIGDRLNALRDANLSLEQTLRRRDALHQLIDPAGLGNFGVLVQAKGLNDEQKARSLKGLKIPT</sequence>
<accession>A0A1E5QF51</accession>
<dbReference type="STRING" id="1781255.BH720_20845"/>
<dbReference type="InterPro" id="IPR029063">
    <property type="entry name" value="SAM-dependent_MTases_sf"/>
</dbReference>
<evidence type="ECO:0008006" key="4">
    <source>
        <dbReference type="Google" id="ProtNLM"/>
    </source>
</evidence>
<name>A0A1E5QF51_9CYAN</name>
<dbReference type="PANTHER" id="PTHR12049">
    <property type="entry name" value="PROTEIN ARGININE METHYLTRANSFERASE NDUFAF7, MITOCHONDRIAL"/>
    <property type="match status" value="1"/>
</dbReference>
<gene>
    <name evidence="3" type="ORF">BH720_20845</name>
</gene>
<dbReference type="RefSeq" id="WP_069969144.1">
    <property type="nucleotide sequence ID" value="NZ_CM124774.1"/>
</dbReference>
<evidence type="ECO:0000256" key="1">
    <source>
        <dbReference type="ARBA" id="ARBA00022603"/>
    </source>
</evidence>
<dbReference type="InterPro" id="IPR038375">
    <property type="entry name" value="NDUFAF7_sf"/>
</dbReference>
<dbReference type="Gene3D" id="3.40.50.12710">
    <property type="match status" value="1"/>
</dbReference>
<dbReference type="InterPro" id="IPR003788">
    <property type="entry name" value="NDUFAF7"/>
</dbReference>
<dbReference type="OrthoDB" id="9794208at2"/>
<dbReference type="SUPFAM" id="SSF53335">
    <property type="entry name" value="S-adenosyl-L-methionine-dependent methyltransferases"/>
    <property type="match status" value="1"/>
</dbReference>
<reference evidence="3" key="1">
    <citation type="submission" date="2016-09" db="EMBL/GenBank/DDBJ databases">
        <title>Draft genome of thermotolerant cyanobacterium Desertifilum sp. strain IPPAS B-1220.</title>
        <authorList>
            <person name="Sinetova M.A."/>
            <person name="Bolakhan K."/>
            <person name="Zayadan B.K."/>
            <person name="Mironov K.S."/>
            <person name="Ustinova V."/>
            <person name="Kupriyanova E.V."/>
            <person name="Sidorov R.A."/>
            <person name="Skrypnik A.N."/>
            <person name="Gogoleva N.E."/>
            <person name="Gogolev Y.V."/>
            <person name="Los D.A."/>
        </authorList>
    </citation>
    <scope>NUCLEOTIDE SEQUENCE [LARGE SCALE GENOMIC DNA]</scope>
    <source>
        <strain evidence="3">IPPAS B-1220</strain>
    </source>
</reference>
<dbReference type="EMBL" id="MJGC01000096">
    <property type="protein sequence ID" value="OEJ73248.1"/>
    <property type="molecule type" value="Genomic_DNA"/>
</dbReference>
<organism evidence="3">
    <name type="scientific">Desertifilum tharense IPPAS B-1220</name>
    <dbReference type="NCBI Taxonomy" id="1781255"/>
    <lineage>
        <taxon>Bacteria</taxon>
        <taxon>Bacillati</taxon>
        <taxon>Cyanobacteriota</taxon>
        <taxon>Cyanophyceae</taxon>
        <taxon>Desertifilales</taxon>
        <taxon>Desertifilaceae</taxon>
        <taxon>Desertifilum</taxon>
    </lineage>
</organism>
<dbReference type="Pfam" id="PF02636">
    <property type="entry name" value="Methyltransf_28"/>
    <property type="match status" value="1"/>
</dbReference>
<evidence type="ECO:0000256" key="2">
    <source>
        <dbReference type="ARBA" id="ARBA00022679"/>
    </source>
</evidence>
<keyword evidence="2" id="KW-0808">Transferase</keyword>
<comment type="caution">
    <text evidence="3">The sequence shown here is derived from an EMBL/GenBank/DDBJ whole genome shotgun (WGS) entry which is preliminary data.</text>
</comment>
<proteinExistence type="predicted"/>